<dbReference type="RefSeq" id="WP_141784498.1">
    <property type="nucleotide sequence ID" value="NZ_BAAAIK010000004.1"/>
</dbReference>
<accession>A0A542YQH5</accession>
<dbReference type="EMBL" id="VFOP01000001">
    <property type="protein sequence ID" value="TQL50353.1"/>
    <property type="molecule type" value="Genomic_DNA"/>
</dbReference>
<evidence type="ECO:0000313" key="2">
    <source>
        <dbReference type="Proteomes" id="UP000319516"/>
    </source>
</evidence>
<proteinExistence type="predicted"/>
<dbReference type="InterPro" id="IPR054206">
    <property type="entry name" value="DUF6912"/>
</dbReference>
<dbReference type="Pfam" id="PF21853">
    <property type="entry name" value="DUF6912"/>
    <property type="match status" value="1"/>
</dbReference>
<organism evidence="1 2">
    <name type="scientific">Ornithinicoccus hortensis</name>
    <dbReference type="NCBI Taxonomy" id="82346"/>
    <lineage>
        <taxon>Bacteria</taxon>
        <taxon>Bacillati</taxon>
        <taxon>Actinomycetota</taxon>
        <taxon>Actinomycetes</taxon>
        <taxon>Micrococcales</taxon>
        <taxon>Intrasporangiaceae</taxon>
        <taxon>Ornithinicoccus</taxon>
    </lineage>
</organism>
<gene>
    <name evidence="1" type="ORF">FB467_1458</name>
</gene>
<dbReference type="OrthoDB" id="4866617at2"/>
<evidence type="ECO:0000313" key="1">
    <source>
        <dbReference type="EMBL" id="TQL50353.1"/>
    </source>
</evidence>
<comment type="caution">
    <text evidence="1">The sequence shown here is derived from an EMBL/GenBank/DDBJ whole genome shotgun (WGS) entry which is preliminary data.</text>
</comment>
<reference evidence="1 2" key="1">
    <citation type="submission" date="2019-06" db="EMBL/GenBank/DDBJ databases">
        <title>Sequencing the genomes of 1000 actinobacteria strains.</title>
        <authorList>
            <person name="Klenk H.-P."/>
        </authorList>
    </citation>
    <scope>NUCLEOTIDE SEQUENCE [LARGE SCALE GENOMIC DNA]</scope>
    <source>
        <strain evidence="1 2">DSM 12335</strain>
    </source>
</reference>
<protein>
    <submittedName>
        <fullName evidence="1">Uncharacterized protein</fullName>
    </submittedName>
</protein>
<sequence>MSRHARIYLPLSPDQCRQLSTARSVPGPLEGYAVTQAVRTSDPQGDEESWEFAALQDAALSCAVRSAPVLVAAADLDVADLDDSAPAGSRVRVTGALPLQRVAAFHVGDDVLTRQPPAPADPGSEIELSWYDTTELDHLVSLV</sequence>
<dbReference type="Proteomes" id="UP000319516">
    <property type="component" value="Unassembled WGS sequence"/>
</dbReference>
<name>A0A542YQH5_9MICO</name>
<dbReference type="AlphaFoldDB" id="A0A542YQH5"/>
<keyword evidence="2" id="KW-1185">Reference proteome</keyword>